<feature type="domain" description="GGDEF" evidence="3">
    <location>
        <begin position="179"/>
        <end position="308"/>
    </location>
</feature>
<dbReference type="SUPFAM" id="SSF55073">
    <property type="entry name" value="Nucleotide cyclase"/>
    <property type="match status" value="1"/>
</dbReference>
<dbReference type="Pfam" id="PF00990">
    <property type="entry name" value="GGDEF"/>
    <property type="match status" value="1"/>
</dbReference>
<dbReference type="Proteomes" id="UP000241010">
    <property type="component" value="Unassembled WGS sequence"/>
</dbReference>
<dbReference type="CDD" id="cd01949">
    <property type="entry name" value="GGDEF"/>
    <property type="match status" value="1"/>
</dbReference>
<evidence type="ECO:0000256" key="2">
    <source>
        <dbReference type="ARBA" id="ARBA00034247"/>
    </source>
</evidence>
<evidence type="ECO:0000259" key="3">
    <source>
        <dbReference type="PROSITE" id="PS50887"/>
    </source>
</evidence>
<accession>A0A2T4JVB2</accession>
<dbReference type="SMART" id="SM00267">
    <property type="entry name" value="GGDEF"/>
    <property type="match status" value="1"/>
</dbReference>
<dbReference type="AlphaFoldDB" id="A0A2T4JVB2"/>
<dbReference type="OrthoDB" id="9812260at2"/>
<dbReference type="Gene3D" id="3.30.70.270">
    <property type="match status" value="1"/>
</dbReference>
<gene>
    <name evidence="4" type="ORF">C5F48_10760</name>
</gene>
<dbReference type="PANTHER" id="PTHR45138">
    <property type="entry name" value="REGULATORY COMPONENTS OF SENSORY TRANSDUCTION SYSTEM"/>
    <property type="match status" value="1"/>
</dbReference>
<name>A0A2T4JVB2_9RHOB</name>
<organism evidence="4 5">
    <name type="scientific">Cereibacter changlensis JA139</name>
    <dbReference type="NCBI Taxonomy" id="1188249"/>
    <lineage>
        <taxon>Bacteria</taxon>
        <taxon>Pseudomonadati</taxon>
        <taxon>Pseudomonadota</taxon>
        <taxon>Alphaproteobacteria</taxon>
        <taxon>Rhodobacterales</taxon>
        <taxon>Paracoccaceae</taxon>
        <taxon>Cereibacter</taxon>
    </lineage>
</organism>
<keyword evidence="5" id="KW-1185">Reference proteome</keyword>
<comment type="caution">
    <text evidence="4">The sequence shown here is derived from an EMBL/GenBank/DDBJ whole genome shotgun (WGS) entry which is preliminary data.</text>
</comment>
<dbReference type="EMBL" id="PZKG01000040">
    <property type="protein sequence ID" value="PTE21747.1"/>
    <property type="molecule type" value="Genomic_DNA"/>
</dbReference>
<dbReference type="PROSITE" id="PS50887">
    <property type="entry name" value="GGDEF"/>
    <property type="match status" value="1"/>
</dbReference>
<reference evidence="4 5" key="1">
    <citation type="submission" date="2018-03" db="EMBL/GenBank/DDBJ databases">
        <title>Cereibacter changlensis.</title>
        <authorList>
            <person name="Meyer T.E."/>
            <person name="Miller S."/>
            <person name="Lodha T."/>
            <person name="Gandham S."/>
            <person name="Chintalapati S."/>
            <person name="Chintalapati V.R."/>
        </authorList>
    </citation>
    <scope>NUCLEOTIDE SEQUENCE [LARGE SCALE GENOMIC DNA]</scope>
    <source>
        <strain evidence="4 5">JA139</strain>
    </source>
</reference>
<evidence type="ECO:0000256" key="1">
    <source>
        <dbReference type="ARBA" id="ARBA00012528"/>
    </source>
</evidence>
<dbReference type="NCBIfam" id="TIGR00254">
    <property type="entry name" value="GGDEF"/>
    <property type="match status" value="1"/>
</dbReference>
<dbReference type="InterPro" id="IPR050469">
    <property type="entry name" value="Diguanylate_Cyclase"/>
</dbReference>
<dbReference type="RefSeq" id="WP_107663913.1">
    <property type="nucleotide sequence ID" value="NZ_PZKG01000040.1"/>
</dbReference>
<dbReference type="InterPro" id="IPR043128">
    <property type="entry name" value="Rev_trsase/Diguanyl_cyclase"/>
</dbReference>
<evidence type="ECO:0000313" key="5">
    <source>
        <dbReference type="Proteomes" id="UP000241010"/>
    </source>
</evidence>
<protein>
    <recommendedName>
        <fullName evidence="1">diguanylate cyclase</fullName>
        <ecNumber evidence="1">2.7.7.65</ecNumber>
    </recommendedName>
</protein>
<dbReference type="EC" id="2.7.7.65" evidence="1"/>
<proteinExistence type="predicted"/>
<dbReference type="GO" id="GO:0052621">
    <property type="term" value="F:diguanylate cyclase activity"/>
    <property type="evidence" value="ECO:0007669"/>
    <property type="project" value="UniProtKB-EC"/>
</dbReference>
<dbReference type="PANTHER" id="PTHR45138:SF9">
    <property type="entry name" value="DIGUANYLATE CYCLASE DGCM-RELATED"/>
    <property type="match status" value="1"/>
</dbReference>
<dbReference type="FunFam" id="3.30.70.270:FF:000001">
    <property type="entry name" value="Diguanylate cyclase domain protein"/>
    <property type="match status" value="1"/>
</dbReference>
<comment type="catalytic activity">
    <reaction evidence="2">
        <text>2 GTP = 3',3'-c-di-GMP + 2 diphosphate</text>
        <dbReference type="Rhea" id="RHEA:24898"/>
        <dbReference type="ChEBI" id="CHEBI:33019"/>
        <dbReference type="ChEBI" id="CHEBI:37565"/>
        <dbReference type="ChEBI" id="CHEBI:58805"/>
        <dbReference type="EC" id="2.7.7.65"/>
    </reaction>
</comment>
<sequence>MLHPDTLRGFDPQSDFQDLIRQSEDLFAVFDSEDRLRVANPAFCAAYHCDPAEQPSWRQIMQENHAERRGAVIGTADIEAWLTSAAAHRGTSAYRAFELALHGGRWLWATETVAPDGSMLFYATDVTSLRSESRALRKERDAAQRASWTDPLTGVPNRRYVTERLEEFLEQQRDEPEFGDHALAVLDLDHFKQVNDVHGHGVGDAVLVSFCRTVVNSVRTVDLFGRFGGEEFLLFMPNCRIEVARQRLEGLQDEIARSANNVDHPSVAYTFSAGVVALRPDRDIHHSIRRADKLLYRAKEDGRACVRG</sequence>
<dbReference type="InterPro" id="IPR000160">
    <property type="entry name" value="GGDEF_dom"/>
</dbReference>
<dbReference type="InterPro" id="IPR029787">
    <property type="entry name" value="Nucleotide_cyclase"/>
</dbReference>
<dbReference type="Gene3D" id="3.30.450.20">
    <property type="entry name" value="PAS domain"/>
    <property type="match status" value="1"/>
</dbReference>
<evidence type="ECO:0000313" key="4">
    <source>
        <dbReference type="EMBL" id="PTE21747.1"/>
    </source>
</evidence>